<keyword evidence="3" id="KW-1185">Reference proteome</keyword>
<sequence>MSFTIVSFHAHPDDEALLTAGTLARAVADGHRVVLVVATSGEAGLAAGHPDAAELGRRREAELRAAAASIGAARVVSLGHPDSGLVAGQRVDDGRVPFAELDAHDVALELAQVLLEERADVLTTYDAAGGYGHPDHVQVHQAGLLAARMARTPVVLEATVDRDLLERVGRLLRLSAVLFPLPDLPDFQTSFTPRAELTHRVDVRPHLDAKLDALEAHASQVASDDGVRTLALLLRLPAPVRRRVLGTEWFREVGRAPGAAPLDDVFASLRLRGGALDG</sequence>
<gene>
    <name evidence="2" type="ORF">G5V58_13585</name>
</gene>
<name>A0A6G6WES0_9ACTN</name>
<dbReference type="Pfam" id="PF02585">
    <property type="entry name" value="PIG-L"/>
    <property type="match status" value="1"/>
</dbReference>
<organism evidence="2 3">
    <name type="scientific">Nocardioides anomalus</name>
    <dbReference type="NCBI Taxonomy" id="2712223"/>
    <lineage>
        <taxon>Bacteria</taxon>
        <taxon>Bacillati</taxon>
        <taxon>Actinomycetota</taxon>
        <taxon>Actinomycetes</taxon>
        <taxon>Propionibacteriales</taxon>
        <taxon>Nocardioidaceae</taxon>
        <taxon>Nocardioides</taxon>
    </lineage>
</organism>
<dbReference type="KEGG" id="nano:G5V58_13585"/>
<dbReference type="EMBL" id="CP049257">
    <property type="protein sequence ID" value="QIG43653.1"/>
    <property type="molecule type" value="Genomic_DNA"/>
</dbReference>
<dbReference type="AlphaFoldDB" id="A0A6G6WES0"/>
<dbReference type="InterPro" id="IPR024078">
    <property type="entry name" value="LmbE-like_dom_sf"/>
</dbReference>
<proteinExistence type="predicted"/>
<evidence type="ECO:0000313" key="3">
    <source>
        <dbReference type="Proteomes" id="UP000502996"/>
    </source>
</evidence>
<dbReference type="Gene3D" id="3.40.50.10320">
    <property type="entry name" value="LmbE-like"/>
    <property type="match status" value="1"/>
</dbReference>
<reference evidence="2 3" key="1">
    <citation type="submission" date="2020-02" db="EMBL/GenBank/DDBJ databases">
        <title>Full genome sequence of Nocardioides sp. R-3366.</title>
        <authorList>
            <person name="Im W.-T."/>
        </authorList>
    </citation>
    <scope>NUCLEOTIDE SEQUENCE [LARGE SCALE GENOMIC DNA]</scope>
    <source>
        <strain evidence="2 3">R-3366</strain>
    </source>
</reference>
<dbReference type="Proteomes" id="UP000502996">
    <property type="component" value="Chromosome"/>
</dbReference>
<dbReference type="GO" id="GO:0016137">
    <property type="term" value="P:glycoside metabolic process"/>
    <property type="evidence" value="ECO:0007669"/>
    <property type="project" value="UniProtKB-ARBA"/>
</dbReference>
<dbReference type="PANTHER" id="PTHR12993">
    <property type="entry name" value="N-ACETYLGLUCOSAMINYL-PHOSPHATIDYLINOSITOL DE-N-ACETYLASE-RELATED"/>
    <property type="match status" value="1"/>
</dbReference>
<evidence type="ECO:0000256" key="1">
    <source>
        <dbReference type="ARBA" id="ARBA00022833"/>
    </source>
</evidence>
<dbReference type="InterPro" id="IPR003737">
    <property type="entry name" value="GlcNAc_PI_deacetylase-related"/>
</dbReference>
<protein>
    <submittedName>
        <fullName evidence="2">LmbE family protein</fullName>
    </submittedName>
</protein>
<accession>A0A6G6WES0</accession>
<dbReference type="RefSeq" id="WP_165233571.1">
    <property type="nucleotide sequence ID" value="NZ_CP049257.1"/>
</dbReference>
<dbReference type="SUPFAM" id="SSF102588">
    <property type="entry name" value="LmbE-like"/>
    <property type="match status" value="1"/>
</dbReference>
<dbReference type="GO" id="GO:0016811">
    <property type="term" value="F:hydrolase activity, acting on carbon-nitrogen (but not peptide) bonds, in linear amides"/>
    <property type="evidence" value="ECO:0007669"/>
    <property type="project" value="TreeGrafter"/>
</dbReference>
<evidence type="ECO:0000313" key="2">
    <source>
        <dbReference type="EMBL" id="QIG43653.1"/>
    </source>
</evidence>
<dbReference type="PANTHER" id="PTHR12993:SF11">
    <property type="entry name" value="N-ACETYLGLUCOSAMINYL-PHOSPHATIDYLINOSITOL DE-N-ACETYLASE"/>
    <property type="match status" value="1"/>
</dbReference>
<keyword evidence="1" id="KW-0862">Zinc</keyword>